<dbReference type="EMBL" id="NHRY01000221">
    <property type="protein sequence ID" value="PPQ29716.1"/>
    <property type="molecule type" value="Genomic_DNA"/>
</dbReference>
<dbReference type="SUPFAM" id="SSF52821">
    <property type="entry name" value="Rhodanese/Cell cycle control phosphatase"/>
    <property type="match status" value="2"/>
</dbReference>
<evidence type="ECO:0000256" key="1">
    <source>
        <dbReference type="ARBA" id="ARBA00022737"/>
    </source>
</evidence>
<dbReference type="OrthoDB" id="9781034at2"/>
<organism evidence="4 5">
    <name type="scientific">Rhodopila globiformis</name>
    <name type="common">Rhodopseudomonas globiformis</name>
    <dbReference type="NCBI Taxonomy" id="1071"/>
    <lineage>
        <taxon>Bacteria</taxon>
        <taxon>Pseudomonadati</taxon>
        <taxon>Pseudomonadota</taxon>
        <taxon>Alphaproteobacteria</taxon>
        <taxon>Acetobacterales</taxon>
        <taxon>Acetobacteraceae</taxon>
        <taxon>Rhodopila</taxon>
    </lineage>
</organism>
<evidence type="ECO:0000313" key="4">
    <source>
        <dbReference type="EMBL" id="PPQ29716.1"/>
    </source>
</evidence>
<dbReference type="InterPro" id="IPR051126">
    <property type="entry name" value="Thiosulfate_sulfurtransferase"/>
</dbReference>
<dbReference type="Pfam" id="PF00581">
    <property type="entry name" value="Rhodanese"/>
    <property type="match status" value="2"/>
</dbReference>
<keyword evidence="2" id="KW-0732">Signal</keyword>
<dbReference type="CDD" id="cd01449">
    <property type="entry name" value="TST_Repeat_2"/>
    <property type="match status" value="1"/>
</dbReference>
<dbReference type="PANTHER" id="PTHR43855">
    <property type="entry name" value="THIOSULFATE SULFURTRANSFERASE"/>
    <property type="match status" value="1"/>
</dbReference>
<dbReference type="Proteomes" id="UP000239724">
    <property type="component" value="Unassembled WGS sequence"/>
</dbReference>
<accession>A0A2S6N526</accession>
<dbReference type="AlphaFoldDB" id="A0A2S6N526"/>
<gene>
    <name evidence="4" type="ORF">CCS01_20710</name>
</gene>
<protein>
    <recommendedName>
        <fullName evidence="3">Rhodanese domain-containing protein</fullName>
    </recommendedName>
</protein>
<feature type="signal peptide" evidence="2">
    <location>
        <begin position="1"/>
        <end position="26"/>
    </location>
</feature>
<dbReference type="PROSITE" id="PS50206">
    <property type="entry name" value="RHODANESE_3"/>
    <property type="match status" value="2"/>
</dbReference>
<reference evidence="4 5" key="1">
    <citation type="journal article" date="2018" name="Arch. Microbiol.">
        <title>New insights into the metabolic potential of the phototrophic purple bacterium Rhodopila globiformis DSM 161(T) from its draft genome sequence and evidence for a vanadium-dependent nitrogenase.</title>
        <authorList>
            <person name="Imhoff J.F."/>
            <person name="Rahn T."/>
            <person name="Kunzel S."/>
            <person name="Neulinger S.C."/>
        </authorList>
    </citation>
    <scope>NUCLEOTIDE SEQUENCE [LARGE SCALE GENOMIC DNA]</scope>
    <source>
        <strain evidence="4 5">DSM 161</strain>
    </source>
</reference>
<proteinExistence type="predicted"/>
<evidence type="ECO:0000313" key="5">
    <source>
        <dbReference type="Proteomes" id="UP000239724"/>
    </source>
</evidence>
<comment type="caution">
    <text evidence="4">The sequence shown here is derived from an EMBL/GenBank/DDBJ whole genome shotgun (WGS) entry which is preliminary data.</text>
</comment>
<evidence type="ECO:0000259" key="3">
    <source>
        <dbReference type="PROSITE" id="PS50206"/>
    </source>
</evidence>
<dbReference type="InterPro" id="IPR036873">
    <property type="entry name" value="Rhodanese-like_dom_sf"/>
</dbReference>
<dbReference type="SMART" id="SM00450">
    <property type="entry name" value="RHOD"/>
    <property type="match status" value="2"/>
</dbReference>
<keyword evidence="1" id="KW-0677">Repeat</keyword>
<sequence>MRGWRDCARGLLAPAAFLLGASAAHAAEPLVEPAWLAAHLNDPHVVVLDLRPVEAYRAGHIPGAVSAAFGTTAWAVSEPNGAARALPPVPRIAATVGALGVGDADNVVIVADGLPGAARAYWTFKVLGHNAVSILDGGERAWHGAPDTRPAARPAAVFTPHYTPAVRADTAEVSRASRDGSAVLVDARPLSQWNGSVTPPTPFAHGEAGHIPGAVSVDQSQAVMPDGRLKPREALAQMFAPVGDKPAIAYCNAGILSAADWFVMSEILHKPGTKLYDGSMSAWSADPSRPVVR</sequence>
<evidence type="ECO:0000256" key="2">
    <source>
        <dbReference type="SAM" id="SignalP"/>
    </source>
</evidence>
<keyword evidence="5" id="KW-1185">Reference proteome</keyword>
<feature type="chain" id="PRO_5015403982" description="Rhodanese domain-containing protein" evidence="2">
    <location>
        <begin position="27"/>
        <end position="293"/>
    </location>
</feature>
<dbReference type="CDD" id="cd01448">
    <property type="entry name" value="TST_Repeat_1"/>
    <property type="match status" value="1"/>
</dbReference>
<feature type="domain" description="Rhodanese" evidence="3">
    <location>
        <begin position="178"/>
        <end position="292"/>
    </location>
</feature>
<dbReference type="RefSeq" id="WP_104520722.1">
    <property type="nucleotide sequence ID" value="NZ_NHRY01000221.1"/>
</dbReference>
<dbReference type="InterPro" id="IPR001763">
    <property type="entry name" value="Rhodanese-like_dom"/>
</dbReference>
<dbReference type="Gene3D" id="3.40.250.10">
    <property type="entry name" value="Rhodanese-like domain"/>
    <property type="match status" value="2"/>
</dbReference>
<name>A0A2S6N526_RHOGL</name>
<dbReference type="PANTHER" id="PTHR43855:SF1">
    <property type="entry name" value="THIOSULFATE SULFURTRANSFERASE"/>
    <property type="match status" value="1"/>
</dbReference>
<feature type="domain" description="Rhodanese" evidence="3">
    <location>
        <begin position="41"/>
        <end position="148"/>
    </location>
</feature>